<dbReference type="OrthoDB" id="8058166at2759"/>
<dbReference type="Proteomes" id="UP000677228">
    <property type="component" value="Unassembled WGS sequence"/>
</dbReference>
<evidence type="ECO:0000313" key="5">
    <source>
        <dbReference type="Proteomes" id="UP000663829"/>
    </source>
</evidence>
<proteinExistence type="predicted"/>
<organism evidence="2 5">
    <name type="scientific">Didymodactylos carnosus</name>
    <dbReference type="NCBI Taxonomy" id="1234261"/>
    <lineage>
        <taxon>Eukaryota</taxon>
        <taxon>Metazoa</taxon>
        <taxon>Spiralia</taxon>
        <taxon>Gnathifera</taxon>
        <taxon>Rotifera</taxon>
        <taxon>Eurotatoria</taxon>
        <taxon>Bdelloidea</taxon>
        <taxon>Philodinida</taxon>
        <taxon>Philodinidae</taxon>
        <taxon>Didymodactylos</taxon>
    </lineage>
</organism>
<evidence type="ECO:0008006" key="6">
    <source>
        <dbReference type="Google" id="ProtNLM"/>
    </source>
</evidence>
<keyword evidence="5" id="KW-1185">Reference proteome</keyword>
<comment type="caution">
    <text evidence="2">The sequence shown here is derived from an EMBL/GenBank/DDBJ whole genome shotgun (WGS) entry which is preliminary data.</text>
</comment>
<reference evidence="2" key="1">
    <citation type="submission" date="2021-02" db="EMBL/GenBank/DDBJ databases">
        <authorList>
            <person name="Nowell W R."/>
        </authorList>
    </citation>
    <scope>NUCLEOTIDE SEQUENCE</scope>
</reference>
<dbReference type="EMBL" id="CAJOBA010000447">
    <property type="protein sequence ID" value="CAF3533003.1"/>
    <property type="molecule type" value="Genomic_DNA"/>
</dbReference>
<dbReference type="Proteomes" id="UP000663829">
    <property type="component" value="Unassembled WGS sequence"/>
</dbReference>
<dbReference type="EMBL" id="CAJOBC010009075">
    <property type="protein sequence ID" value="CAF3978610.1"/>
    <property type="molecule type" value="Genomic_DNA"/>
</dbReference>
<name>A0A814XEM9_9BILA</name>
<accession>A0A814XEM9</accession>
<protein>
    <recommendedName>
        <fullName evidence="6">HTH psq-type domain-containing protein</fullName>
    </recommendedName>
</protein>
<dbReference type="Proteomes" id="UP000682733">
    <property type="component" value="Unassembled WGS sequence"/>
</dbReference>
<dbReference type="AlphaFoldDB" id="A0A814XEM9"/>
<dbReference type="EMBL" id="CAJNOQ010009073">
    <property type="protein sequence ID" value="CAF1214709.1"/>
    <property type="molecule type" value="Genomic_DNA"/>
</dbReference>
<evidence type="ECO:0000313" key="4">
    <source>
        <dbReference type="EMBL" id="CAF3978610.1"/>
    </source>
</evidence>
<evidence type="ECO:0000313" key="2">
    <source>
        <dbReference type="EMBL" id="CAF1214709.1"/>
    </source>
</evidence>
<gene>
    <name evidence="2" type="ORF">GPM918_LOCUS24393</name>
    <name evidence="1" type="ORF">OVA965_LOCUS2178</name>
    <name evidence="4" type="ORF">SRO942_LOCUS24393</name>
    <name evidence="3" type="ORF">TMI583_LOCUS2178</name>
</gene>
<evidence type="ECO:0000313" key="3">
    <source>
        <dbReference type="EMBL" id="CAF3533003.1"/>
    </source>
</evidence>
<evidence type="ECO:0000313" key="1">
    <source>
        <dbReference type="EMBL" id="CAF0753990.1"/>
    </source>
</evidence>
<dbReference type="EMBL" id="CAJNOK010000447">
    <property type="protein sequence ID" value="CAF0753990.1"/>
    <property type="molecule type" value="Genomic_DNA"/>
</dbReference>
<sequence>MSTLKKQRLKYTSNDLKAAIASNFDSVAAGKMYNIPSSTIRLHREQPLLGYKSTGGAYLLSNEEAHLVSSLQLLPEYGFECTTELILNFAHDYMKSLDHTLTPGRKWFNYFTERN</sequence>
<dbReference type="Proteomes" id="UP000681722">
    <property type="component" value="Unassembled WGS sequence"/>
</dbReference>